<comment type="pathway">
    <text evidence="7">Carbohydrate biosynthesis; dTDP-L-rhamnose biosynthesis.</text>
</comment>
<dbReference type="NCBIfam" id="TIGR01221">
    <property type="entry name" value="rmlC"/>
    <property type="match status" value="1"/>
</dbReference>
<comment type="catalytic activity">
    <reaction evidence="1 7">
        <text>dTDP-4-dehydro-6-deoxy-alpha-D-glucose = dTDP-4-dehydro-beta-L-rhamnose</text>
        <dbReference type="Rhea" id="RHEA:16969"/>
        <dbReference type="ChEBI" id="CHEBI:57649"/>
        <dbReference type="ChEBI" id="CHEBI:62830"/>
        <dbReference type="EC" id="5.1.3.13"/>
    </reaction>
</comment>
<evidence type="ECO:0000256" key="3">
    <source>
        <dbReference type="ARBA" id="ARBA00012098"/>
    </source>
</evidence>
<evidence type="ECO:0000313" key="8">
    <source>
        <dbReference type="EMBL" id="MBK9719265.1"/>
    </source>
</evidence>
<dbReference type="AlphaFoldDB" id="A0A9D7SAW7"/>
<comment type="caution">
    <text evidence="8">The sequence shown here is derived from an EMBL/GenBank/DDBJ whole genome shotgun (WGS) entry which is preliminary data.</text>
</comment>
<dbReference type="PANTHER" id="PTHR21047">
    <property type="entry name" value="DTDP-6-DEOXY-D-GLUCOSE-3,5 EPIMERASE"/>
    <property type="match status" value="1"/>
</dbReference>
<reference evidence="8 9" key="1">
    <citation type="submission" date="2020-10" db="EMBL/GenBank/DDBJ databases">
        <title>Connecting structure to function with the recovery of over 1000 high-quality activated sludge metagenome-assembled genomes encoding full-length rRNA genes using long-read sequencing.</title>
        <authorList>
            <person name="Singleton C.M."/>
            <person name="Petriglieri F."/>
            <person name="Kristensen J.M."/>
            <person name="Kirkegaard R.H."/>
            <person name="Michaelsen T.Y."/>
            <person name="Andersen M.H."/>
            <person name="Karst S.M."/>
            <person name="Dueholm M.S."/>
            <person name="Nielsen P.H."/>
            <person name="Albertsen M."/>
        </authorList>
    </citation>
    <scope>NUCLEOTIDE SEQUENCE [LARGE SCALE GENOMIC DNA]</scope>
    <source>
        <strain evidence="8">Ribe_18-Q3-R11-54_BAT3C.373</strain>
    </source>
</reference>
<dbReference type="InterPro" id="IPR014710">
    <property type="entry name" value="RmlC-like_jellyroll"/>
</dbReference>
<keyword evidence="7 8" id="KW-0413">Isomerase</keyword>
<dbReference type="EMBL" id="JADKFW010000017">
    <property type="protein sequence ID" value="MBK9719265.1"/>
    <property type="molecule type" value="Genomic_DNA"/>
</dbReference>
<dbReference type="GO" id="GO:0000271">
    <property type="term" value="P:polysaccharide biosynthetic process"/>
    <property type="evidence" value="ECO:0007669"/>
    <property type="project" value="TreeGrafter"/>
</dbReference>
<dbReference type="PANTHER" id="PTHR21047:SF2">
    <property type="entry name" value="THYMIDINE DIPHOSPHO-4-KETO-RHAMNOSE 3,5-EPIMERASE"/>
    <property type="match status" value="1"/>
</dbReference>
<dbReference type="SUPFAM" id="SSF51182">
    <property type="entry name" value="RmlC-like cupins"/>
    <property type="match status" value="1"/>
</dbReference>
<feature type="active site" description="Proton acceptor" evidence="5">
    <location>
        <position position="62"/>
    </location>
</feature>
<feature type="active site" description="Proton donor" evidence="5">
    <location>
        <position position="132"/>
    </location>
</feature>
<organism evidence="8 9">
    <name type="scientific">Candidatus Defluviibacterium haderslevense</name>
    <dbReference type="NCBI Taxonomy" id="2981993"/>
    <lineage>
        <taxon>Bacteria</taxon>
        <taxon>Pseudomonadati</taxon>
        <taxon>Bacteroidota</taxon>
        <taxon>Saprospiria</taxon>
        <taxon>Saprospirales</taxon>
        <taxon>Saprospiraceae</taxon>
        <taxon>Candidatus Defluviibacterium</taxon>
    </lineage>
</organism>
<dbReference type="Gene3D" id="2.60.120.10">
    <property type="entry name" value="Jelly Rolls"/>
    <property type="match status" value="1"/>
</dbReference>
<dbReference type="Pfam" id="PF00908">
    <property type="entry name" value="dTDP_sugar_isom"/>
    <property type="match status" value="1"/>
</dbReference>
<accession>A0A9D7SAW7</accession>
<sequence length="183" mass="20876">MDFKETIFPELTVINGIPFIDDRGAFVRIYCKDEFLNHGITEEFVQTNLSINTAKGTIRGMHAQNKPSSEAKLVRCVSGRVLDVVVDLRYSSPTFLKYFTIELSANDYNAIYIPKGFVHGFQVLENNSILVYHVSANYNSNHEFGIRYDDPIVNIQWPLKPKNISAKDLSHPFLTQQFQGLDL</sequence>
<dbReference type="Proteomes" id="UP000808349">
    <property type="component" value="Unassembled WGS sequence"/>
</dbReference>
<gene>
    <name evidence="8" type="primary">rfbC</name>
    <name evidence="8" type="ORF">IPO85_17455</name>
</gene>
<comment type="subunit">
    <text evidence="7">Homodimer.</text>
</comment>
<comment type="function">
    <text evidence="2 7">Catalyzes the epimerization of the C3' and C5'positions of dTDP-6-deoxy-D-xylo-4-hexulose, forming dTDP-6-deoxy-L-lyxo-4-hexulose.</text>
</comment>
<dbReference type="GO" id="GO:0008830">
    <property type="term" value="F:dTDP-4-dehydrorhamnose 3,5-epimerase activity"/>
    <property type="evidence" value="ECO:0007669"/>
    <property type="project" value="UniProtKB-UniRule"/>
</dbReference>
<dbReference type="CDD" id="cd00438">
    <property type="entry name" value="cupin_RmlC"/>
    <property type="match status" value="1"/>
</dbReference>
<dbReference type="InterPro" id="IPR000888">
    <property type="entry name" value="RmlC-like"/>
</dbReference>
<evidence type="ECO:0000256" key="6">
    <source>
        <dbReference type="PIRSR" id="PIRSR600888-3"/>
    </source>
</evidence>
<proteinExistence type="inferred from homology"/>
<evidence type="ECO:0000256" key="2">
    <source>
        <dbReference type="ARBA" id="ARBA00001997"/>
    </source>
</evidence>
<name>A0A9D7SAW7_9BACT</name>
<evidence type="ECO:0000256" key="4">
    <source>
        <dbReference type="ARBA" id="ARBA00019595"/>
    </source>
</evidence>
<evidence type="ECO:0000256" key="1">
    <source>
        <dbReference type="ARBA" id="ARBA00001298"/>
    </source>
</evidence>
<feature type="site" description="Participates in a stacking interaction with the thymidine ring of dTDP-4-oxo-6-deoxyglucose" evidence="6">
    <location>
        <position position="138"/>
    </location>
</feature>
<protein>
    <recommendedName>
        <fullName evidence="4 7">dTDP-4-dehydrorhamnose 3,5-epimerase</fullName>
        <ecNumber evidence="3 7">5.1.3.13</ecNumber>
    </recommendedName>
    <alternativeName>
        <fullName evidence="7">Thymidine diphospho-4-keto-rhamnose 3,5-epimerase</fullName>
    </alternativeName>
</protein>
<dbReference type="GO" id="GO:0019305">
    <property type="term" value="P:dTDP-rhamnose biosynthetic process"/>
    <property type="evidence" value="ECO:0007669"/>
    <property type="project" value="UniProtKB-UniRule"/>
</dbReference>
<comment type="similarity">
    <text evidence="7">Belongs to the dTDP-4-dehydrorhamnose 3,5-epimerase family.</text>
</comment>
<dbReference type="EC" id="5.1.3.13" evidence="3 7"/>
<evidence type="ECO:0000256" key="7">
    <source>
        <dbReference type="RuleBase" id="RU364069"/>
    </source>
</evidence>
<dbReference type="InterPro" id="IPR011051">
    <property type="entry name" value="RmlC_Cupin_sf"/>
</dbReference>
<dbReference type="GO" id="GO:0005829">
    <property type="term" value="C:cytosol"/>
    <property type="evidence" value="ECO:0007669"/>
    <property type="project" value="TreeGrafter"/>
</dbReference>
<evidence type="ECO:0000313" key="9">
    <source>
        <dbReference type="Proteomes" id="UP000808349"/>
    </source>
</evidence>
<evidence type="ECO:0000256" key="5">
    <source>
        <dbReference type="PIRSR" id="PIRSR600888-1"/>
    </source>
</evidence>